<dbReference type="PANTHER" id="PTHR34825:SF2">
    <property type="entry name" value="AAA-ATPASE-LIKE DOMAIN-CONTAINING PROTEIN"/>
    <property type="match status" value="1"/>
</dbReference>
<evidence type="ECO:0000313" key="2">
    <source>
        <dbReference type="EMBL" id="ETR69347.1"/>
    </source>
</evidence>
<evidence type="ECO:0000313" key="3">
    <source>
        <dbReference type="Proteomes" id="UP000189670"/>
    </source>
</evidence>
<dbReference type="InterPro" id="IPR012547">
    <property type="entry name" value="PDDEXK_9"/>
</dbReference>
<organism evidence="2 3">
    <name type="scientific">Candidatus Magnetoglobus multicellularis str. Araruama</name>
    <dbReference type="NCBI Taxonomy" id="890399"/>
    <lineage>
        <taxon>Bacteria</taxon>
        <taxon>Pseudomonadati</taxon>
        <taxon>Thermodesulfobacteriota</taxon>
        <taxon>Desulfobacteria</taxon>
        <taxon>Desulfobacterales</taxon>
        <taxon>Desulfobacteraceae</taxon>
        <taxon>Candidatus Magnetoglobus</taxon>
    </lineage>
</organism>
<feature type="domain" description="AAA-ATPase-like" evidence="1">
    <location>
        <begin position="22"/>
        <end position="240"/>
    </location>
</feature>
<dbReference type="Pfam" id="PF08011">
    <property type="entry name" value="PDDEXK_9"/>
    <property type="match status" value="1"/>
</dbReference>
<accession>A0A1V1P3B1</accession>
<dbReference type="Pfam" id="PF09820">
    <property type="entry name" value="AAA-ATPase_like"/>
    <property type="match status" value="1"/>
</dbReference>
<dbReference type="PANTHER" id="PTHR34825">
    <property type="entry name" value="CONSERVED PROTEIN, WITH A WEAK D-GALACTARATE DEHYDRATASE/ALTRONATE HYDROLASE DOMAIN"/>
    <property type="match status" value="1"/>
</dbReference>
<gene>
    <name evidence="2" type="ORF">OMM_03983</name>
</gene>
<dbReference type="InterPro" id="IPR027417">
    <property type="entry name" value="P-loop_NTPase"/>
</dbReference>
<protein>
    <submittedName>
        <fullName evidence="2">AAA-ATPase-like protein</fullName>
    </submittedName>
</protein>
<comment type="caution">
    <text evidence="2">The sequence shown here is derived from an EMBL/GenBank/DDBJ whole genome shotgun (WGS) entry which is preliminary data.</text>
</comment>
<dbReference type="Gene3D" id="3.40.50.300">
    <property type="entry name" value="P-loop containing nucleotide triphosphate hydrolases"/>
    <property type="match status" value="1"/>
</dbReference>
<dbReference type="InterPro" id="IPR018631">
    <property type="entry name" value="AAA-ATPase-like_dom"/>
</dbReference>
<sequence length="582" mass="68293">MLIRRIMVQTKGDKYNEKIKLPYGISNFKRLITDGYYYIDKTKYIEQFESCNEPYMFFLRPRRFGKSLFVSQLRYYYGLEHKDQFNKIFANCYIGQNPTSNANTYHVLHFEFSRIDTSTETSTYEGFLENTRNGIKAFIQQYGNINPAEATDILTETRPNVMLMKLFSAYRETKIYVIIDEYDHFANEILAFNFDEFTTFVGKNGFVRKFYETIKTAAGDGIVDYFFGTGVTPITLDSMTSGFNIATNLSTQKSFNEALGFTHQEVEQLIQLTLPNQNHSEILEDINKMYNGYLFSRHADKRIYNPDMVLYYLNEFQKNDIQPDELIDTNIASDYGKIKKLFALQEPFRNSQVLDELMELGKTTAALTAQYSFERDFNQDDFVSLLFYLGLISIKKSFLNRLVFSIPNYVIKELYRAFFLDFIKTQNRLDFDTTNVSNALIELAEKNNIQSFLKLIENALKTLSNQDYKKFDEKHVKALFVGFASLSRLYFIKSEPEIENKYPDIMFLYRPPFFPKYQFLFELKYLSKAGEKSLKTKTDKAVEQVKEYLSFEEIRSLKNLKTYVLIFVGNEVRVIKEIVHTS</sequence>
<proteinExistence type="predicted"/>
<evidence type="ECO:0000259" key="1">
    <source>
        <dbReference type="Pfam" id="PF09820"/>
    </source>
</evidence>
<dbReference type="EMBL" id="ATBP01000666">
    <property type="protein sequence ID" value="ETR69347.1"/>
    <property type="molecule type" value="Genomic_DNA"/>
</dbReference>
<reference evidence="3" key="1">
    <citation type="submission" date="2012-11" db="EMBL/GenBank/DDBJ databases">
        <authorList>
            <person name="Lucero-Rivera Y.E."/>
            <person name="Tovar-Ramirez D."/>
        </authorList>
    </citation>
    <scope>NUCLEOTIDE SEQUENCE [LARGE SCALE GENOMIC DNA]</scope>
    <source>
        <strain evidence="3">Araruama</strain>
    </source>
</reference>
<dbReference type="Proteomes" id="UP000189670">
    <property type="component" value="Unassembled WGS sequence"/>
</dbReference>
<dbReference type="AlphaFoldDB" id="A0A1V1P3B1"/>
<name>A0A1V1P3B1_9BACT</name>